<evidence type="ECO:0000313" key="7">
    <source>
        <dbReference type="Proteomes" id="UP000237682"/>
    </source>
</evidence>
<dbReference type="PANTHER" id="PTHR47359:SF3">
    <property type="entry name" value="NLP_P60 DOMAIN-CONTAINING PROTEIN-RELATED"/>
    <property type="match status" value="1"/>
</dbReference>
<dbReference type="Gene3D" id="3.90.1720.10">
    <property type="entry name" value="endopeptidase domain like (from Nostoc punctiforme)"/>
    <property type="match status" value="1"/>
</dbReference>
<dbReference type="RefSeq" id="WP_105860923.1">
    <property type="nucleotide sequence ID" value="NZ_PUEJ01000002.1"/>
</dbReference>
<evidence type="ECO:0000256" key="2">
    <source>
        <dbReference type="ARBA" id="ARBA00022670"/>
    </source>
</evidence>
<dbReference type="SUPFAM" id="SSF54001">
    <property type="entry name" value="Cysteine proteinases"/>
    <property type="match status" value="1"/>
</dbReference>
<proteinExistence type="inferred from homology"/>
<protein>
    <submittedName>
        <fullName evidence="6">Peptidase P60</fullName>
    </submittedName>
</protein>
<dbReference type="GO" id="GO:0008234">
    <property type="term" value="F:cysteine-type peptidase activity"/>
    <property type="evidence" value="ECO:0007669"/>
    <property type="project" value="UniProtKB-KW"/>
</dbReference>
<accession>A0A2S9QGW9</accession>
<keyword evidence="7" id="KW-1185">Reference proteome</keyword>
<gene>
    <name evidence="6" type="ORF">C5L14_04870</name>
</gene>
<dbReference type="InterPro" id="IPR051794">
    <property type="entry name" value="PG_Endopeptidase_C40"/>
</dbReference>
<dbReference type="GO" id="GO:0006508">
    <property type="term" value="P:proteolysis"/>
    <property type="evidence" value="ECO:0007669"/>
    <property type="project" value="UniProtKB-KW"/>
</dbReference>
<organism evidence="6 7">
    <name type="scientific">Labrys okinawensis</name>
    <dbReference type="NCBI Taxonomy" id="346911"/>
    <lineage>
        <taxon>Bacteria</taxon>
        <taxon>Pseudomonadati</taxon>
        <taxon>Pseudomonadota</taxon>
        <taxon>Alphaproteobacteria</taxon>
        <taxon>Hyphomicrobiales</taxon>
        <taxon>Xanthobacteraceae</taxon>
        <taxon>Labrys</taxon>
    </lineage>
</organism>
<dbReference type="InterPro" id="IPR041382">
    <property type="entry name" value="SH3_16"/>
</dbReference>
<comment type="similarity">
    <text evidence="1">Belongs to the peptidase C40 family.</text>
</comment>
<evidence type="ECO:0000256" key="4">
    <source>
        <dbReference type="ARBA" id="ARBA00022807"/>
    </source>
</evidence>
<dbReference type="OrthoDB" id="9813368at2"/>
<evidence type="ECO:0000313" key="6">
    <source>
        <dbReference type="EMBL" id="PRH88572.1"/>
    </source>
</evidence>
<keyword evidence="2" id="KW-0645">Protease</keyword>
<dbReference type="Gene3D" id="2.30.30.40">
    <property type="entry name" value="SH3 Domains"/>
    <property type="match status" value="1"/>
</dbReference>
<name>A0A2S9QGW9_9HYPH</name>
<reference evidence="6 7" key="1">
    <citation type="submission" date="2018-02" db="EMBL/GenBank/DDBJ databases">
        <title>Whole genome sequencing of endophytic bacterium.</title>
        <authorList>
            <person name="Eedara R."/>
            <person name="Podile A.R."/>
        </authorList>
    </citation>
    <scope>NUCLEOTIDE SEQUENCE [LARGE SCALE GENOMIC DNA]</scope>
    <source>
        <strain evidence="6 7">RP1T</strain>
    </source>
</reference>
<dbReference type="InterPro" id="IPR000064">
    <property type="entry name" value="NLP_P60_dom"/>
</dbReference>
<dbReference type="EMBL" id="PUEJ01000002">
    <property type="protein sequence ID" value="PRH88572.1"/>
    <property type="molecule type" value="Genomic_DNA"/>
</dbReference>
<keyword evidence="4" id="KW-0788">Thiol protease</keyword>
<dbReference type="PANTHER" id="PTHR47359">
    <property type="entry name" value="PEPTIDOGLYCAN DL-ENDOPEPTIDASE CWLO"/>
    <property type="match status" value="1"/>
</dbReference>
<sequence>MTAHDRRITPARPDLAAASLRGIVAAPRYVQGSERRVIETAVPLRPEPDFSASIDTELLFGETFTVYDEMEGWAWGQAGRDGYVGWLSANALAAPRPATHRIGALRSFVYPVPSIKAPVMLALSHGSALCAAASEGQFLRLADWGFVFAAHARPIDINDSDPVAVAERFLGVPYLWGGKSSLGLDCSALVQTARHACGLACPRDSDMQERELPGERLDPGGPLSQMRRGDLLFWKGHVAMVRDGETMIHATGHTMTVMVEGLAEGVARIAAAGSPLRSIVRPD</sequence>
<dbReference type="AlphaFoldDB" id="A0A2S9QGW9"/>
<dbReference type="Pfam" id="PF00877">
    <property type="entry name" value="NLPC_P60"/>
    <property type="match status" value="1"/>
</dbReference>
<dbReference type="Proteomes" id="UP000237682">
    <property type="component" value="Unassembled WGS sequence"/>
</dbReference>
<evidence type="ECO:0000259" key="5">
    <source>
        <dbReference type="PROSITE" id="PS51935"/>
    </source>
</evidence>
<evidence type="ECO:0000256" key="3">
    <source>
        <dbReference type="ARBA" id="ARBA00022801"/>
    </source>
</evidence>
<evidence type="ECO:0000256" key="1">
    <source>
        <dbReference type="ARBA" id="ARBA00007074"/>
    </source>
</evidence>
<keyword evidence="3" id="KW-0378">Hydrolase</keyword>
<comment type="caution">
    <text evidence="6">The sequence shown here is derived from an EMBL/GenBank/DDBJ whole genome shotgun (WGS) entry which is preliminary data.</text>
</comment>
<dbReference type="PROSITE" id="PS51935">
    <property type="entry name" value="NLPC_P60"/>
    <property type="match status" value="1"/>
</dbReference>
<dbReference type="Pfam" id="PF18348">
    <property type="entry name" value="SH3_16"/>
    <property type="match status" value="1"/>
</dbReference>
<feature type="domain" description="NlpC/P60" evidence="5">
    <location>
        <begin position="156"/>
        <end position="280"/>
    </location>
</feature>
<dbReference type="InterPro" id="IPR038765">
    <property type="entry name" value="Papain-like_cys_pep_sf"/>
</dbReference>